<dbReference type="RefSeq" id="WP_315606443.1">
    <property type="nucleotide sequence ID" value="NZ_CP130318.1"/>
</dbReference>
<keyword evidence="3" id="KW-1185">Reference proteome</keyword>
<proteinExistence type="predicted"/>
<dbReference type="CDD" id="cd07385">
    <property type="entry name" value="MPP_YkuE_C"/>
    <property type="match status" value="1"/>
</dbReference>
<evidence type="ECO:0000313" key="2">
    <source>
        <dbReference type="EMBL" id="WNQ12665.1"/>
    </source>
</evidence>
<dbReference type="Gene3D" id="3.60.21.10">
    <property type="match status" value="1"/>
</dbReference>
<dbReference type="EMBL" id="CP130318">
    <property type="protein sequence ID" value="WNQ12665.1"/>
    <property type="molecule type" value="Genomic_DNA"/>
</dbReference>
<sequence>MADSRLTRRTFLRKSLFAAGALPMLLGAGGLYGVFGERYWIQIQKIKLAPGRLPAAFHGMRVVQFSDTHLGKYYSVNRLAHMAELVQRQKPDLICFTGDLFDSQYGRVNPGIIPILSRLKAEFGKFAVLGNHDMRLGADSVRDVLEKADFTVLVNGNRPVSKGGERFRVAGVDEMIYGQPDLKKALIGARQEEFVLLLCHEPDFADTAMKFSVDLQLSGHSHGGQIRIPGVGSLFTPELGQKYSIGLYSFEEKGFHVYTNRGIGTTLFPIRLHCRPEITVFEWGEVP</sequence>
<feature type="domain" description="Calcineurin-like phosphoesterase" evidence="1">
    <location>
        <begin position="60"/>
        <end position="223"/>
    </location>
</feature>
<dbReference type="KEGG" id="paun:MJA45_06440"/>
<gene>
    <name evidence="2" type="ORF">MJA45_06440</name>
</gene>
<accession>A0AA96LID5</accession>
<dbReference type="InterPro" id="IPR051158">
    <property type="entry name" value="Metallophosphoesterase_sf"/>
</dbReference>
<reference evidence="2 3" key="1">
    <citation type="submission" date="2022-02" db="EMBL/GenBank/DDBJ databases">
        <title>Paenibacillus sp. MBLB1776 Whole Genome Shotgun Sequencing.</title>
        <authorList>
            <person name="Hwang C.Y."/>
            <person name="Cho E.-S."/>
            <person name="Seo M.-J."/>
        </authorList>
    </citation>
    <scope>NUCLEOTIDE SEQUENCE [LARGE SCALE GENOMIC DNA]</scope>
    <source>
        <strain evidence="2 3">MBLB1776</strain>
    </source>
</reference>
<evidence type="ECO:0000259" key="1">
    <source>
        <dbReference type="Pfam" id="PF00149"/>
    </source>
</evidence>
<dbReference type="InterPro" id="IPR004843">
    <property type="entry name" value="Calcineurin-like_PHP"/>
</dbReference>
<dbReference type="GO" id="GO:0009245">
    <property type="term" value="P:lipid A biosynthetic process"/>
    <property type="evidence" value="ECO:0007669"/>
    <property type="project" value="TreeGrafter"/>
</dbReference>
<name>A0AA96LID5_9BACL</name>
<dbReference type="GO" id="GO:0016020">
    <property type="term" value="C:membrane"/>
    <property type="evidence" value="ECO:0007669"/>
    <property type="project" value="GOC"/>
</dbReference>
<dbReference type="PANTHER" id="PTHR31302">
    <property type="entry name" value="TRANSMEMBRANE PROTEIN WITH METALLOPHOSPHOESTERASE DOMAIN-RELATED"/>
    <property type="match status" value="1"/>
</dbReference>
<dbReference type="AlphaFoldDB" id="A0AA96LID5"/>
<organism evidence="2 3">
    <name type="scientific">Paenibacillus aurantius</name>
    <dbReference type="NCBI Taxonomy" id="2918900"/>
    <lineage>
        <taxon>Bacteria</taxon>
        <taxon>Bacillati</taxon>
        <taxon>Bacillota</taxon>
        <taxon>Bacilli</taxon>
        <taxon>Bacillales</taxon>
        <taxon>Paenibacillaceae</taxon>
        <taxon>Paenibacillus</taxon>
    </lineage>
</organism>
<dbReference type="PANTHER" id="PTHR31302:SF25">
    <property type="entry name" value="PHOSPHOESTERASE"/>
    <property type="match status" value="1"/>
</dbReference>
<evidence type="ECO:0000313" key="3">
    <source>
        <dbReference type="Proteomes" id="UP001305702"/>
    </source>
</evidence>
<dbReference type="Pfam" id="PF00149">
    <property type="entry name" value="Metallophos"/>
    <property type="match status" value="1"/>
</dbReference>
<dbReference type="SUPFAM" id="SSF56300">
    <property type="entry name" value="Metallo-dependent phosphatases"/>
    <property type="match status" value="1"/>
</dbReference>
<dbReference type="GO" id="GO:0008758">
    <property type="term" value="F:UDP-2,3-diacylglucosamine hydrolase activity"/>
    <property type="evidence" value="ECO:0007669"/>
    <property type="project" value="TreeGrafter"/>
</dbReference>
<dbReference type="InterPro" id="IPR029052">
    <property type="entry name" value="Metallo-depent_PP-like"/>
</dbReference>
<protein>
    <submittedName>
        <fullName evidence="2">Metallophosphoesterase</fullName>
    </submittedName>
</protein>
<dbReference type="Proteomes" id="UP001305702">
    <property type="component" value="Chromosome"/>
</dbReference>